<dbReference type="GO" id="GO:0004181">
    <property type="term" value="F:metallocarboxypeptidase activity"/>
    <property type="evidence" value="ECO:0007669"/>
    <property type="project" value="InterPro"/>
</dbReference>
<dbReference type="PROSITE" id="PS52035">
    <property type="entry name" value="PEPTIDASE_M14"/>
    <property type="match status" value="1"/>
</dbReference>
<protein>
    <recommendedName>
        <fullName evidence="5">Peptidase M14 domain-containing protein</fullName>
    </recommendedName>
</protein>
<feature type="domain" description="Peptidase M14" evidence="5">
    <location>
        <begin position="161"/>
        <end position="470"/>
    </location>
</feature>
<dbReference type="EMBL" id="GL833135">
    <property type="protein sequence ID" value="EGB06340.1"/>
    <property type="molecule type" value="Genomic_DNA"/>
</dbReference>
<dbReference type="InterPro" id="IPR000834">
    <property type="entry name" value="Peptidase_M14"/>
</dbReference>
<dbReference type="PANTHER" id="PTHR12756:SF45">
    <property type="entry name" value="CYTOSOLIC CARBOXYPEPTIDASE NNA1"/>
    <property type="match status" value="1"/>
</dbReference>
<feature type="region of interest" description="Disordered" evidence="4">
    <location>
        <begin position="206"/>
        <end position="240"/>
    </location>
</feature>
<dbReference type="OMA" id="NTCDFLI"/>
<accession>F0YEZ7</accession>
<dbReference type="InParanoid" id="F0YEZ7"/>
<dbReference type="RefSeq" id="XP_009038919.1">
    <property type="nucleotide sequence ID" value="XM_009040671.1"/>
</dbReference>
<dbReference type="KEGG" id="aaf:AURANDRAFT_10716"/>
<organism evidence="7">
    <name type="scientific">Aureococcus anophagefferens</name>
    <name type="common">Harmful bloom alga</name>
    <dbReference type="NCBI Taxonomy" id="44056"/>
    <lineage>
        <taxon>Eukaryota</taxon>
        <taxon>Sar</taxon>
        <taxon>Stramenopiles</taxon>
        <taxon>Ochrophyta</taxon>
        <taxon>Pelagophyceae</taxon>
        <taxon>Pelagomonadales</taxon>
        <taxon>Pelagomonadaceae</taxon>
        <taxon>Aureococcus</taxon>
    </lineage>
</organism>
<dbReference type="OrthoDB" id="10253041at2759"/>
<feature type="region of interest" description="Disordered" evidence="4">
    <location>
        <begin position="119"/>
        <end position="138"/>
    </location>
</feature>
<dbReference type="InterPro" id="IPR050821">
    <property type="entry name" value="Cytosolic_carboxypeptidase"/>
</dbReference>
<dbReference type="Proteomes" id="UP000002729">
    <property type="component" value="Unassembled WGS sequence"/>
</dbReference>
<gene>
    <name evidence="6" type="ORF">AURANDRAFT_10716</name>
</gene>
<dbReference type="SUPFAM" id="SSF53187">
    <property type="entry name" value="Zn-dependent exopeptidases"/>
    <property type="match status" value="1"/>
</dbReference>
<keyword evidence="7" id="KW-1185">Reference proteome</keyword>
<sequence length="470" mass="52303">PPEDAPEPGGATAAYVFESRFESGNLLHAAPYPDAEFDCAMCPDVGTGGHTQWFYFRVDGLRKGVRYRFNVTNFAKADSLYLEGMQPLVYGVGAAKSGVGWRRAGKVVCYSKNTAEAHRQQPNAWRKEEKRRQRGRRGTHTLSFDLTLDDDEPSLYLAYSHPYTYTDLQAFLATLAADPARSATYTRRSLCDTVAGNRCDLLTITAPPAASAPAEAPPPRGAGDDRRRADGDREGESRQRRLVVLSSRVHPGESNASWVMQGILDFLTSDDARAVALRRHFVFKICPMLNPDGVIQGNYRCSNSGMDLNRQWSAPSREAHPPVAALKHLIRMYQTRDAHRVALFCDLHGHSRAKGVFLYGILSDADRYGLRARRRGWRRKLRPGDPRAFPLVLAKAAYGMFTKKKTTFRLGRGKAGTARAVVCRELGVRRSYTLEVSFMGGVAGRHRDAQFTTRDLLDLGGQWCAALVDF</sequence>
<evidence type="ECO:0000313" key="7">
    <source>
        <dbReference type="Proteomes" id="UP000002729"/>
    </source>
</evidence>
<reference evidence="6 7" key="1">
    <citation type="journal article" date="2011" name="Proc. Natl. Acad. Sci. U.S.A.">
        <title>Niche of harmful alga Aureococcus anophagefferens revealed through ecogenomics.</title>
        <authorList>
            <person name="Gobler C.J."/>
            <person name="Berry D.L."/>
            <person name="Dyhrman S.T."/>
            <person name="Wilhelm S.W."/>
            <person name="Salamov A."/>
            <person name="Lobanov A.V."/>
            <person name="Zhang Y."/>
            <person name="Collier J.L."/>
            <person name="Wurch L.L."/>
            <person name="Kustka A.B."/>
            <person name="Dill B.D."/>
            <person name="Shah M."/>
            <person name="VerBerkmoes N.C."/>
            <person name="Kuo A."/>
            <person name="Terry A."/>
            <person name="Pangilinan J."/>
            <person name="Lindquist E.A."/>
            <person name="Lucas S."/>
            <person name="Paulsen I.T."/>
            <person name="Hattenrath-Lehmann T.K."/>
            <person name="Talmage S.C."/>
            <person name="Walker E.A."/>
            <person name="Koch F."/>
            <person name="Burson A.M."/>
            <person name="Marcoval M.A."/>
            <person name="Tang Y.Z."/>
            <person name="Lecleir G.R."/>
            <person name="Coyne K.J."/>
            <person name="Berg G.M."/>
            <person name="Bertrand E.M."/>
            <person name="Saito M.A."/>
            <person name="Gladyshev V.N."/>
            <person name="Grigoriev I.V."/>
        </authorList>
    </citation>
    <scope>NUCLEOTIDE SEQUENCE [LARGE SCALE GENOMIC DNA]</scope>
    <source>
        <strain evidence="7">CCMP 1984</strain>
    </source>
</reference>
<feature type="active site" description="Proton donor/acceptor" evidence="3">
    <location>
        <position position="435"/>
    </location>
</feature>
<name>F0YEZ7_AURAN</name>
<dbReference type="Pfam" id="PF18027">
    <property type="entry name" value="Pepdidase_M14_N"/>
    <property type="match status" value="1"/>
</dbReference>
<comment type="cofactor">
    <cofactor evidence="1">
        <name>Zn(2+)</name>
        <dbReference type="ChEBI" id="CHEBI:29105"/>
    </cofactor>
</comment>
<evidence type="ECO:0000256" key="3">
    <source>
        <dbReference type="PROSITE-ProRule" id="PRU01379"/>
    </source>
</evidence>
<evidence type="ECO:0000256" key="2">
    <source>
        <dbReference type="ARBA" id="ARBA00005988"/>
    </source>
</evidence>
<comment type="similarity">
    <text evidence="2 3">Belongs to the peptidase M14 family.</text>
</comment>
<evidence type="ECO:0000313" key="6">
    <source>
        <dbReference type="EMBL" id="EGB06340.1"/>
    </source>
</evidence>
<feature type="non-terminal residue" evidence="6">
    <location>
        <position position="470"/>
    </location>
</feature>
<dbReference type="eggNOG" id="KOG3641">
    <property type="taxonomic scope" value="Eukaryota"/>
</dbReference>
<evidence type="ECO:0000256" key="1">
    <source>
        <dbReference type="ARBA" id="ARBA00001947"/>
    </source>
</evidence>
<dbReference type="AlphaFoldDB" id="F0YEZ7"/>
<evidence type="ECO:0000256" key="4">
    <source>
        <dbReference type="SAM" id="MobiDB-lite"/>
    </source>
</evidence>
<dbReference type="Pfam" id="PF00246">
    <property type="entry name" value="Peptidase_M14"/>
    <property type="match status" value="1"/>
</dbReference>
<dbReference type="InterPro" id="IPR040626">
    <property type="entry name" value="Pepdidase_M14_N"/>
</dbReference>
<dbReference type="GO" id="GO:0008270">
    <property type="term" value="F:zinc ion binding"/>
    <property type="evidence" value="ECO:0007669"/>
    <property type="project" value="InterPro"/>
</dbReference>
<feature type="compositionally biased region" description="Basic and acidic residues" evidence="4">
    <location>
        <begin position="222"/>
        <end position="239"/>
    </location>
</feature>
<dbReference type="GeneID" id="20218022"/>
<feature type="non-terminal residue" evidence="6">
    <location>
        <position position="1"/>
    </location>
</feature>
<dbReference type="Gene3D" id="3.40.630.10">
    <property type="entry name" value="Zn peptidases"/>
    <property type="match status" value="1"/>
</dbReference>
<dbReference type="PANTHER" id="PTHR12756">
    <property type="entry name" value="CYTOSOLIC CARBOXYPEPTIDASE"/>
    <property type="match status" value="1"/>
</dbReference>
<evidence type="ECO:0000259" key="5">
    <source>
        <dbReference type="PROSITE" id="PS52035"/>
    </source>
</evidence>
<dbReference type="Gene3D" id="2.60.40.3120">
    <property type="match status" value="1"/>
</dbReference>
<dbReference type="GO" id="GO:0006508">
    <property type="term" value="P:proteolysis"/>
    <property type="evidence" value="ECO:0007669"/>
    <property type="project" value="InterPro"/>
</dbReference>
<feature type="compositionally biased region" description="Basic and acidic residues" evidence="4">
    <location>
        <begin position="119"/>
        <end position="131"/>
    </location>
</feature>
<proteinExistence type="inferred from homology"/>